<comment type="subcellular location">
    <subcellularLocation>
        <location evidence="1">Cytoplasm</location>
    </subcellularLocation>
</comment>
<dbReference type="InterPro" id="IPR000792">
    <property type="entry name" value="Tscrpt_reg_LuxR_C"/>
</dbReference>
<evidence type="ECO:0000313" key="11">
    <source>
        <dbReference type="Proteomes" id="UP000019275"/>
    </source>
</evidence>
<dbReference type="RefSeq" id="WP_034645931.1">
    <property type="nucleotide sequence ID" value="NZ_ARZX01000014.1"/>
</dbReference>
<keyword evidence="8" id="KW-0732">Signal</keyword>
<keyword evidence="2" id="KW-0963">Cytoplasm</keyword>
<keyword evidence="7" id="KW-1133">Transmembrane helix</keyword>
<dbReference type="InterPro" id="IPR051476">
    <property type="entry name" value="Bac_ResReg_Asp_Phosphatase"/>
</dbReference>
<gene>
    <name evidence="10" type="ORF">KLA_11355</name>
</gene>
<dbReference type="InterPro" id="IPR016032">
    <property type="entry name" value="Sig_transdc_resp-reg_C-effctor"/>
</dbReference>
<dbReference type="SUPFAM" id="SSF46894">
    <property type="entry name" value="C-terminal effector domain of the bipartite response regulators"/>
    <property type="match status" value="1"/>
</dbReference>
<dbReference type="InterPro" id="IPR019734">
    <property type="entry name" value="TPR_rpt"/>
</dbReference>
<protein>
    <submittedName>
        <fullName evidence="10">Sigma-70 region 4 type 2</fullName>
    </submittedName>
</protein>
<reference evidence="10 11" key="1">
    <citation type="journal article" date="2014" name="Genome Announc.">
        <title>Draft Genome Sequence of the Carrageenan-Degrading Bacterium Cellulophaga sp. Strain KL-A, Isolated from Decaying Marine Algae.</title>
        <authorList>
            <person name="Shan D."/>
            <person name="Ying J."/>
            <person name="Li X."/>
            <person name="Gao Z."/>
            <person name="Wei G."/>
            <person name="Shao Z."/>
        </authorList>
    </citation>
    <scope>NUCLEOTIDE SEQUENCE [LARGE SCALE GENOMIC DNA]</scope>
    <source>
        <strain evidence="10 11">KL-A</strain>
    </source>
</reference>
<evidence type="ECO:0000256" key="7">
    <source>
        <dbReference type="SAM" id="Phobius"/>
    </source>
</evidence>
<dbReference type="Proteomes" id="UP000019275">
    <property type="component" value="Unassembled WGS sequence"/>
</dbReference>
<evidence type="ECO:0000256" key="6">
    <source>
        <dbReference type="PROSITE-ProRule" id="PRU00339"/>
    </source>
</evidence>
<dbReference type="SUPFAM" id="SSF48452">
    <property type="entry name" value="TPR-like"/>
    <property type="match status" value="2"/>
</dbReference>
<keyword evidence="7" id="KW-0812">Transmembrane</keyword>
<evidence type="ECO:0000256" key="5">
    <source>
        <dbReference type="ARBA" id="ARBA00038253"/>
    </source>
</evidence>
<comment type="similarity">
    <text evidence="5">Belongs to the Rap family.</text>
</comment>
<dbReference type="Pfam" id="PF13424">
    <property type="entry name" value="TPR_12"/>
    <property type="match status" value="2"/>
</dbReference>
<dbReference type="PROSITE" id="PS50005">
    <property type="entry name" value="TPR"/>
    <property type="match status" value="1"/>
</dbReference>
<feature type="domain" description="HTH luxR-type" evidence="9">
    <location>
        <begin position="466"/>
        <end position="523"/>
    </location>
</feature>
<name>A0ABN0RMQ1_9FLAO</name>
<dbReference type="PANTHER" id="PTHR46630:SF1">
    <property type="entry name" value="TETRATRICOPEPTIDE REPEAT PROTEIN 29"/>
    <property type="match status" value="1"/>
</dbReference>
<evidence type="ECO:0000256" key="4">
    <source>
        <dbReference type="ARBA" id="ARBA00022803"/>
    </source>
</evidence>
<evidence type="ECO:0000256" key="8">
    <source>
        <dbReference type="SAM" id="SignalP"/>
    </source>
</evidence>
<comment type="caution">
    <text evidence="10">The sequence shown here is derived from an EMBL/GenBank/DDBJ whole genome shotgun (WGS) entry which is preliminary data.</text>
</comment>
<feature type="repeat" description="TPR" evidence="6">
    <location>
        <begin position="175"/>
        <end position="208"/>
    </location>
</feature>
<dbReference type="SMART" id="SM00028">
    <property type="entry name" value="TPR"/>
    <property type="match status" value="6"/>
</dbReference>
<feature type="transmembrane region" description="Helical" evidence="7">
    <location>
        <begin position="327"/>
        <end position="347"/>
    </location>
</feature>
<feature type="signal peptide" evidence="8">
    <location>
        <begin position="1"/>
        <end position="19"/>
    </location>
</feature>
<sequence length="526" mass="60131">MKLLFSSVVIFFFVCQVKAQVVSAEFVKLDSLGGAFKELNKSLKKAKETNNSYGIALAHYKLAIFCKNNNAYTEALHQNNEALVLLQSKKDTLVVNVLNQIGALHLELKNYNYAKDYFAKAITQATTLKDSLALAFSTSNLGSCFEKQHKYAEALNYQNKSLKLYKQLNNSSGLAIVNENIGSIYEDLEDYKLAKYFFEKALAYAKNSKEARLANIYNNLGDVYRKTDNLTKGLEFTKKSLESAIKTNSSADVASAYKDLSKNYNLQGDYKKAHSYLQLFVALDTKNSKQQNTNQASALQHIYNSKEKESQIAYLLQVNKVNRAQNIILVILVVTVLALSLIWFMYVQKKRRHSRKEQDYEQQLLKAKLDKKQAEEKTLQKEVYIKTAALSRYSLHLSQKNKMLSNLSLTLKNSLQRSNIDLKRKLKTLIKEIDFNLSQEKEWDEFMLFFKEIHPSFITKISAAAHCKLSPAELRLCILLKLNLSSKEIASILRLTPDSVRVSRYRLRKKLPINAKEELGAYLTTF</sequence>
<keyword evidence="4 6" id="KW-0802">TPR repeat</keyword>
<dbReference type="InterPro" id="IPR011990">
    <property type="entry name" value="TPR-like_helical_dom_sf"/>
</dbReference>
<evidence type="ECO:0000256" key="3">
    <source>
        <dbReference type="ARBA" id="ARBA00022737"/>
    </source>
</evidence>
<evidence type="ECO:0000256" key="1">
    <source>
        <dbReference type="ARBA" id="ARBA00004496"/>
    </source>
</evidence>
<dbReference type="Gene3D" id="1.25.40.10">
    <property type="entry name" value="Tetratricopeptide repeat domain"/>
    <property type="match status" value="2"/>
</dbReference>
<proteinExistence type="inferred from homology"/>
<evidence type="ECO:0000313" key="10">
    <source>
        <dbReference type="EMBL" id="EWH13138.1"/>
    </source>
</evidence>
<feature type="chain" id="PRO_5047162638" evidence="8">
    <location>
        <begin position="20"/>
        <end position="526"/>
    </location>
</feature>
<dbReference type="Gene3D" id="1.10.10.10">
    <property type="entry name" value="Winged helix-like DNA-binding domain superfamily/Winged helix DNA-binding domain"/>
    <property type="match status" value="1"/>
</dbReference>
<dbReference type="InterPro" id="IPR036388">
    <property type="entry name" value="WH-like_DNA-bd_sf"/>
</dbReference>
<accession>A0ABN0RMQ1</accession>
<dbReference type="PANTHER" id="PTHR46630">
    <property type="entry name" value="TETRATRICOPEPTIDE REPEAT PROTEIN 29"/>
    <property type="match status" value="1"/>
</dbReference>
<keyword evidence="7" id="KW-0472">Membrane</keyword>
<keyword evidence="11" id="KW-1185">Reference proteome</keyword>
<dbReference type="Pfam" id="PF13181">
    <property type="entry name" value="TPR_8"/>
    <property type="match status" value="1"/>
</dbReference>
<keyword evidence="3" id="KW-0677">Repeat</keyword>
<dbReference type="EMBL" id="ARZX01000014">
    <property type="protein sequence ID" value="EWH13138.1"/>
    <property type="molecule type" value="Genomic_DNA"/>
</dbReference>
<evidence type="ECO:0000256" key="2">
    <source>
        <dbReference type="ARBA" id="ARBA00022490"/>
    </source>
</evidence>
<organism evidence="10 11">
    <name type="scientific">Cellulophaga geojensis KL-A</name>
    <dbReference type="NCBI Taxonomy" id="1328323"/>
    <lineage>
        <taxon>Bacteria</taxon>
        <taxon>Pseudomonadati</taxon>
        <taxon>Bacteroidota</taxon>
        <taxon>Flavobacteriia</taxon>
        <taxon>Flavobacteriales</taxon>
        <taxon>Flavobacteriaceae</taxon>
        <taxon>Cellulophaga</taxon>
    </lineage>
</organism>
<evidence type="ECO:0000259" key="9">
    <source>
        <dbReference type="SMART" id="SM00421"/>
    </source>
</evidence>
<dbReference type="SMART" id="SM00421">
    <property type="entry name" value="HTH_LUXR"/>
    <property type="match status" value="1"/>
</dbReference>